<gene>
    <name evidence="7" type="ORF">LSINAPIS_LOCUS52</name>
</gene>
<accession>A0A5E4PJZ7</accession>
<evidence type="ECO:0000256" key="1">
    <source>
        <dbReference type="ARBA" id="ARBA00004141"/>
    </source>
</evidence>
<evidence type="ECO:0000256" key="3">
    <source>
        <dbReference type="ARBA" id="ARBA00022989"/>
    </source>
</evidence>
<feature type="transmembrane region" description="Helical" evidence="5">
    <location>
        <begin position="291"/>
        <end position="311"/>
    </location>
</feature>
<dbReference type="PANTHER" id="PTHR11453:SF47">
    <property type="entry name" value="ANION EXCHANGE PROTEIN"/>
    <property type="match status" value="1"/>
</dbReference>
<feature type="transmembrane region" description="Helical" evidence="5">
    <location>
        <begin position="221"/>
        <end position="240"/>
    </location>
</feature>
<reference evidence="7 8" key="1">
    <citation type="submission" date="2017-07" db="EMBL/GenBank/DDBJ databases">
        <authorList>
            <person name="Talla V."/>
            <person name="Backstrom N."/>
        </authorList>
    </citation>
    <scope>NUCLEOTIDE SEQUENCE [LARGE SCALE GENOMIC DNA]</scope>
</reference>
<dbReference type="Pfam" id="PF00955">
    <property type="entry name" value="HCO3_cotransp"/>
    <property type="match status" value="1"/>
</dbReference>
<dbReference type="AlphaFoldDB" id="A0A5E4PJZ7"/>
<name>A0A5E4PJZ7_9NEOP</name>
<dbReference type="GO" id="GO:0005452">
    <property type="term" value="F:solute:inorganic anion antiporter activity"/>
    <property type="evidence" value="ECO:0007669"/>
    <property type="project" value="InterPro"/>
</dbReference>
<feature type="transmembrane region" description="Helical" evidence="5">
    <location>
        <begin position="267"/>
        <end position="284"/>
    </location>
</feature>
<keyword evidence="2 5" id="KW-0812">Transmembrane</keyword>
<organism evidence="7 8">
    <name type="scientific">Leptidea sinapis</name>
    <dbReference type="NCBI Taxonomy" id="189913"/>
    <lineage>
        <taxon>Eukaryota</taxon>
        <taxon>Metazoa</taxon>
        <taxon>Ecdysozoa</taxon>
        <taxon>Arthropoda</taxon>
        <taxon>Hexapoda</taxon>
        <taxon>Insecta</taxon>
        <taxon>Pterygota</taxon>
        <taxon>Neoptera</taxon>
        <taxon>Endopterygota</taxon>
        <taxon>Lepidoptera</taxon>
        <taxon>Glossata</taxon>
        <taxon>Ditrysia</taxon>
        <taxon>Papilionoidea</taxon>
        <taxon>Pieridae</taxon>
        <taxon>Dismorphiinae</taxon>
        <taxon>Leptidea</taxon>
    </lineage>
</organism>
<keyword evidence="4 5" id="KW-0472">Membrane</keyword>
<dbReference type="InterPro" id="IPR003020">
    <property type="entry name" value="HCO3_transpt_euk"/>
</dbReference>
<dbReference type="PANTHER" id="PTHR11453">
    <property type="entry name" value="ANION EXCHANGE PROTEIN"/>
    <property type="match status" value="1"/>
</dbReference>
<dbReference type="GO" id="GO:0005886">
    <property type="term" value="C:plasma membrane"/>
    <property type="evidence" value="ECO:0007669"/>
    <property type="project" value="TreeGrafter"/>
</dbReference>
<feature type="transmembrane region" description="Helical" evidence="5">
    <location>
        <begin position="6"/>
        <end position="25"/>
    </location>
</feature>
<sequence length="339" mass="37598">MAPQPNTALFCTIVTLTTFIIAYYLRIFRNGKFLGRSARRALGDFGVPIAIVLMVGVTSFVPVWSEKLTVPDGLSPTADRSWLVPLNPGLETIPVWAAFVMVLPALMVYIIVFMETHIAELIIDKPERKLKKGSGFHMDIVVMSLINSLCGFFGAPWQCVATVRSVSHVAALTVMSTTHAPGDKPHIVEVKEQRLTGLLVSTLVGVSVLASGWLRLVPMAVLFGVFLYMGISALGGIQFWDRCILLLKPVKHHPQVPYVRRVPTFKMHLFTLIQVAGVCILYAVKSSRFSLTLPFFLVLMVPLRMSLSYIFTPLQLRALDGAQKDIDNEPDFYEEAPLP</sequence>
<dbReference type="EMBL" id="FZQP02000002">
    <property type="protein sequence ID" value="VVC86181.1"/>
    <property type="molecule type" value="Genomic_DNA"/>
</dbReference>
<feature type="transmembrane region" description="Helical" evidence="5">
    <location>
        <begin position="45"/>
        <end position="65"/>
    </location>
</feature>
<evidence type="ECO:0000256" key="5">
    <source>
        <dbReference type="SAM" id="Phobius"/>
    </source>
</evidence>
<evidence type="ECO:0000259" key="6">
    <source>
        <dbReference type="Pfam" id="PF00955"/>
    </source>
</evidence>
<dbReference type="GO" id="GO:0015701">
    <property type="term" value="P:bicarbonate transport"/>
    <property type="evidence" value="ECO:0007669"/>
    <property type="project" value="TreeGrafter"/>
</dbReference>
<feature type="transmembrane region" description="Helical" evidence="5">
    <location>
        <begin position="93"/>
        <end position="114"/>
    </location>
</feature>
<feature type="domain" description="Bicarbonate transporter-like transmembrane" evidence="6">
    <location>
        <begin position="3"/>
        <end position="322"/>
    </location>
</feature>
<keyword evidence="3 5" id="KW-1133">Transmembrane helix</keyword>
<evidence type="ECO:0000256" key="2">
    <source>
        <dbReference type="ARBA" id="ARBA00022692"/>
    </source>
</evidence>
<feature type="transmembrane region" description="Helical" evidence="5">
    <location>
        <begin position="195"/>
        <end position="214"/>
    </location>
</feature>
<evidence type="ECO:0000256" key="4">
    <source>
        <dbReference type="ARBA" id="ARBA00023136"/>
    </source>
</evidence>
<protein>
    <recommendedName>
        <fullName evidence="6">Bicarbonate transporter-like transmembrane domain-containing protein</fullName>
    </recommendedName>
</protein>
<evidence type="ECO:0000313" key="7">
    <source>
        <dbReference type="EMBL" id="VVC86181.1"/>
    </source>
</evidence>
<comment type="subcellular location">
    <subcellularLocation>
        <location evidence="1">Membrane</location>
        <topology evidence="1">Multi-pass membrane protein</topology>
    </subcellularLocation>
</comment>
<proteinExistence type="predicted"/>
<evidence type="ECO:0000313" key="8">
    <source>
        <dbReference type="Proteomes" id="UP000324832"/>
    </source>
</evidence>
<dbReference type="InterPro" id="IPR011531">
    <property type="entry name" value="HCO3_transpt-like_TM_dom"/>
</dbReference>
<keyword evidence="8" id="KW-1185">Reference proteome</keyword>
<dbReference type="GO" id="GO:0051453">
    <property type="term" value="P:regulation of intracellular pH"/>
    <property type="evidence" value="ECO:0007669"/>
    <property type="project" value="TreeGrafter"/>
</dbReference>
<feature type="transmembrane region" description="Helical" evidence="5">
    <location>
        <begin position="135"/>
        <end position="155"/>
    </location>
</feature>
<dbReference type="Proteomes" id="UP000324832">
    <property type="component" value="Unassembled WGS sequence"/>
</dbReference>
<dbReference type="GO" id="GO:0006820">
    <property type="term" value="P:monoatomic anion transport"/>
    <property type="evidence" value="ECO:0007669"/>
    <property type="project" value="InterPro"/>
</dbReference>